<dbReference type="InterPro" id="IPR043129">
    <property type="entry name" value="ATPase_NBD"/>
</dbReference>
<protein>
    <recommendedName>
        <fullName evidence="4">Actin-related protein 5</fullName>
    </recommendedName>
</protein>
<evidence type="ECO:0000256" key="5">
    <source>
        <dbReference type="ARBA" id="ARBA00022763"/>
    </source>
</evidence>
<dbReference type="GO" id="GO:0060255">
    <property type="term" value="P:regulation of macromolecule metabolic process"/>
    <property type="evidence" value="ECO:0007669"/>
    <property type="project" value="UniProtKB-ARBA"/>
</dbReference>
<dbReference type="SMART" id="SM00268">
    <property type="entry name" value="ACTIN"/>
    <property type="match status" value="1"/>
</dbReference>
<evidence type="ECO:0000256" key="6">
    <source>
        <dbReference type="ARBA" id="ARBA00023015"/>
    </source>
</evidence>
<organism evidence="14 15">
    <name type="scientific">Ceratitis capitata</name>
    <name type="common">Mediterranean fruit fly</name>
    <name type="synonym">Tephritis capitata</name>
    <dbReference type="NCBI Taxonomy" id="7213"/>
    <lineage>
        <taxon>Eukaryota</taxon>
        <taxon>Metazoa</taxon>
        <taxon>Ecdysozoa</taxon>
        <taxon>Arthropoda</taxon>
        <taxon>Hexapoda</taxon>
        <taxon>Insecta</taxon>
        <taxon>Pterygota</taxon>
        <taxon>Neoptera</taxon>
        <taxon>Endopterygota</taxon>
        <taxon>Diptera</taxon>
        <taxon>Brachycera</taxon>
        <taxon>Muscomorpha</taxon>
        <taxon>Tephritoidea</taxon>
        <taxon>Tephritidae</taxon>
        <taxon>Ceratitis</taxon>
        <taxon>Ceratitis</taxon>
    </lineage>
</organism>
<evidence type="ECO:0000256" key="11">
    <source>
        <dbReference type="ARBA" id="ARBA00023242"/>
    </source>
</evidence>
<keyword evidence="8" id="KW-0804">Transcription</keyword>
<accession>A0A811VAT9</accession>
<proteinExistence type="inferred from homology"/>
<comment type="subunit">
    <text evidence="12">Component of the chromatin remodeling Ino80 complex.</text>
</comment>
<dbReference type="AlphaFoldDB" id="A0A811VAT9"/>
<evidence type="ECO:0000256" key="4">
    <source>
        <dbReference type="ARBA" id="ARBA00021612"/>
    </source>
</evidence>
<keyword evidence="6" id="KW-0805">Transcription regulation</keyword>
<keyword evidence="15" id="KW-1185">Reference proteome</keyword>
<keyword evidence="7" id="KW-0175">Coiled coil</keyword>
<evidence type="ECO:0000256" key="13">
    <source>
        <dbReference type="SAM" id="MobiDB-lite"/>
    </source>
</evidence>
<keyword evidence="5" id="KW-0227">DNA damage</keyword>
<reference evidence="14" key="1">
    <citation type="submission" date="2020-11" db="EMBL/GenBank/DDBJ databases">
        <authorList>
            <person name="Whitehead M."/>
        </authorList>
    </citation>
    <scope>NUCLEOTIDE SEQUENCE</scope>
    <source>
        <strain evidence="14">EGII</strain>
    </source>
</reference>
<dbReference type="Gene3D" id="3.30.420.40">
    <property type="match status" value="2"/>
</dbReference>
<comment type="caution">
    <text evidence="14">The sequence shown here is derived from an EMBL/GenBank/DDBJ whole genome shotgun (WGS) entry which is preliminary data.</text>
</comment>
<dbReference type="OrthoDB" id="7340501at2759"/>
<dbReference type="SUPFAM" id="SSF53067">
    <property type="entry name" value="Actin-like ATPase domain"/>
    <property type="match status" value="2"/>
</dbReference>
<evidence type="ECO:0000256" key="12">
    <source>
        <dbReference type="ARBA" id="ARBA00061816"/>
    </source>
</evidence>
<dbReference type="InterPro" id="IPR004000">
    <property type="entry name" value="Actin"/>
</dbReference>
<dbReference type="Pfam" id="PF00022">
    <property type="entry name" value="Actin"/>
    <property type="match status" value="2"/>
</dbReference>
<keyword evidence="11" id="KW-0539">Nucleus</keyword>
<comment type="function">
    <text evidence="1">Proposed core component of the chromatin remodeling INO80 complex which is involved in transcriptional regulation, DNA replication and probably DNA repair.</text>
</comment>
<evidence type="ECO:0000256" key="9">
    <source>
        <dbReference type="ARBA" id="ARBA00023172"/>
    </source>
</evidence>
<feature type="compositionally biased region" description="Polar residues" evidence="13">
    <location>
        <begin position="364"/>
        <end position="376"/>
    </location>
</feature>
<dbReference type="FunFam" id="3.30.420.40:FF:000237">
    <property type="entry name" value="Actin-related protein 5"/>
    <property type="match status" value="1"/>
</dbReference>
<dbReference type="Proteomes" id="UP000606786">
    <property type="component" value="Unassembled WGS sequence"/>
</dbReference>
<dbReference type="GO" id="GO:0006281">
    <property type="term" value="P:DNA repair"/>
    <property type="evidence" value="ECO:0007669"/>
    <property type="project" value="UniProtKB-KW"/>
</dbReference>
<feature type="region of interest" description="Disordered" evidence="13">
    <location>
        <begin position="363"/>
        <end position="394"/>
    </location>
</feature>
<name>A0A811VAT9_CERCA</name>
<evidence type="ECO:0000256" key="1">
    <source>
        <dbReference type="ARBA" id="ARBA00003373"/>
    </source>
</evidence>
<comment type="similarity">
    <text evidence="3">Belongs to the actin family. ARP5 subfamily.</text>
</comment>
<dbReference type="CDD" id="cd10211">
    <property type="entry name" value="ASKHA_NBD_Arp5"/>
    <property type="match status" value="1"/>
</dbReference>
<evidence type="ECO:0000256" key="2">
    <source>
        <dbReference type="ARBA" id="ARBA00004123"/>
    </source>
</evidence>
<comment type="subcellular location">
    <subcellularLocation>
        <location evidence="2">Nucleus</location>
    </subcellularLocation>
</comment>
<dbReference type="FunFam" id="3.30.420.40:FF:000048">
    <property type="entry name" value="ARP5 actin-related protein 5 homolog"/>
    <property type="match status" value="1"/>
</dbReference>
<evidence type="ECO:0000256" key="10">
    <source>
        <dbReference type="ARBA" id="ARBA00023204"/>
    </source>
</evidence>
<keyword evidence="10" id="KW-0234">DNA repair</keyword>
<dbReference type="FunFam" id="3.90.640.10:FF:000016">
    <property type="entry name" value="ARP5 actin-related protein 5 homolog"/>
    <property type="match status" value="1"/>
</dbReference>
<dbReference type="GO" id="GO:0019219">
    <property type="term" value="P:regulation of nucleobase-containing compound metabolic process"/>
    <property type="evidence" value="ECO:0007669"/>
    <property type="project" value="UniProtKB-ARBA"/>
</dbReference>
<gene>
    <name evidence="14" type="ORF">CCAP1982_LOCUS20522</name>
</gene>
<evidence type="ECO:0000256" key="3">
    <source>
        <dbReference type="ARBA" id="ARBA00006021"/>
    </source>
</evidence>
<sequence>MNIINLTENPNRPDIFHKYNVESRHALVIDNGSFKCRAGWSNSEKPILDFRNFILKPRRDRRKEVTDPLINKHTQIGNAITNLESVRLNLKTQFDRNVVTHFHNQEQIFDYIFAHLGVHNEESFTHPVLLTEALGNPNYFRQQMNELLFECYGIPSVCYGIDSLFSMRHNAVGSDTLIISFGYNTTHVIPVLDGQMRIENVRRLNLGGYHIIHYLHRLMQMKYPMHINAITISKIETLLHCHSSIALDYLEELRRWSDIDYYTDNVKKIQLAFVMPTTQGTPQNQDQKIEKRKELTRRLIEINARRAKSKQLDMENQLRFMASVRELYEIGEMVEFEAALKQNDLENVVALDKTISSLRARLQQMETSTQDSSQIANRAPKEKTSNNKKPPTDVPLEKWVSEINLKRDEILGRKEVRKARRQEAAKRHTAAAQERMRIISLLAHNDKGIDNFGVNDNDWDVYKSINKDNESDSESDNEKLLEYETILSKHDPSFKQNAIQSSDVAENYQLHFSVESIRAPEILFQPSLIGCPEMGVADLIDFVLKLFPADEQQRLVNGILLTGGCSQFAGLKERLSKELLEKRPFKTPFKIYAAPSPEIDAWLGARDFANSNDFNNSLTLKSDYEEKVLIILKITCTVIDIMPMHKLAKKYNKFNIMKIIPLRCR</sequence>
<keyword evidence="9" id="KW-0233">DNA recombination</keyword>
<dbReference type="PANTHER" id="PTHR11937">
    <property type="entry name" value="ACTIN"/>
    <property type="match status" value="1"/>
</dbReference>
<dbReference type="GO" id="GO:0005634">
    <property type="term" value="C:nucleus"/>
    <property type="evidence" value="ECO:0007669"/>
    <property type="project" value="UniProtKB-SubCell"/>
</dbReference>
<evidence type="ECO:0000313" key="15">
    <source>
        <dbReference type="Proteomes" id="UP000606786"/>
    </source>
</evidence>
<evidence type="ECO:0000313" key="14">
    <source>
        <dbReference type="EMBL" id="CAD7012440.1"/>
    </source>
</evidence>
<evidence type="ECO:0000256" key="8">
    <source>
        <dbReference type="ARBA" id="ARBA00023163"/>
    </source>
</evidence>
<evidence type="ECO:0000256" key="7">
    <source>
        <dbReference type="ARBA" id="ARBA00023054"/>
    </source>
</evidence>
<dbReference type="GO" id="GO:0006310">
    <property type="term" value="P:DNA recombination"/>
    <property type="evidence" value="ECO:0007669"/>
    <property type="project" value="UniProtKB-KW"/>
</dbReference>
<dbReference type="EMBL" id="CAJHJT010000056">
    <property type="protein sequence ID" value="CAD7012440.1"/>
    <property type="molecule type" value="Genomic_DNA"/>
</dbReference>